<dbReference type="RefSeq" id="WP_165769629.1">
    <property type="nucleotide sequence ID" value="NZ_FYEH01000011.1"/>
</dbReference>
<name>A0A212RP16_9PROT</name>
<dbReference type="InterPro" id="IPR027266">
    <property type="entry name" value="TrmE/GcvT-like"/>
</dbReference>
<gene>
    <name evidence="1" type="ORF">SAMN07250955_11198</name>
</gene>
<dbReference type="SUPFAM" id="SSF103025">
    <property type="entry name" value="Folate-binding domain"/>
    <property type="match status" value="1"/>
</dbReference>
<reference evidence="1 2" key="1">
    <citation type="submission" date="2017-06" db="EMBL/GenBank/DDBJ databases">
        <authorList>
            <person name="Kim H.J."/>
            <person name="Triplett B.A."/>
        </authorList>
    </citation>
    <scope>NUCLEOTIDE SEQUENCE [LARGE SCALE GENOMIC DNA]</scope>
    <source>
        <strain evidence="1 2">B29T1</strain>
    </source>
</reference>
<proteinExistence type="predicted"/>
<dbReference type="EMBL" id="FYEH01000011">
    <property type="protein sequence ID" value="SNB74182.1"/>
    <property type="molecule type" value="Genomic_DNA"/>
</dbReference>
<dbReference type="AlphaFoldDB" id="A0A212RP16"/>
<evidence type="ECO:0000313" key="1">
    <source>
        <dbReference type="EMBL" id="SNB74182.1"/>
    </source>
</evidence>
<dbReference type="Gene3D" id="3.30.70.1520">
    <property type="entry name" value="Heterotetrameric sarcosine oxidase"/>
    <property type="match status" value="1"/>
</dbReference>
<protein>
    <submittedName>
        <fullName evidence="1">Sarcosine oxidase, gamma subunit family, heterotetrameric form</fullName>
    </submittedName>
</protein>
<accession>A0A212RP16</accession>
<dbReference type="Gene3D" id="3.30.1360.120">
    <property type="entry name" value="Probable tRNA modification gtpase trme, domain 1"/>
    <property type="match status" value="1"/>
</dbReference>
<sequence length="170" mass="17778">MLETGLETAPKAGLLHVEIRDEAILLVMAAANAAQIVAAQLGLRVARASRIDGVDRVAIAPGKWLILGGIDQTALARQLGEGASILDMDSAYVCLSLTGGGWRRVLASGAAIDVERLAPGDAAVTAIAGINVVLWLTDADRLELAVTRSYYRSFLAWLKETAGPDGIDAT</sequence>
<evidence type="ECO:0000313" key="2">
    <source>
        <dbReference type="Proteomes" id="UP000197065"/>
    </source>
</evidence>
<dbReference type="Proteomes" id="UP000197065">
    <property type="component" value="Unassembled WGS sequence"/>
</dbReference>
<keyword evidence="2" id="KW-1185">Reference proteome</keyword>
<organism evidence="1 2">
    <name type="scientific">Arboricoccus pini</name>
    <dbReference type="NCBI Taxonomy" id="1963835"/>
    <lineage>
        <taxon>Bacteria</taxon>
        <taxon>Pseudomonadati</taxon>
        <taxon>Pseudomonadota</taxon>
        <taxon>Alphaproteobacteria</taxon>
        <taxon>Geminicoccales</taxon>
        <taxon>Geminicoccaceae</taxon>
        <taxon>Arboricoccus</taxon>
    </lineage>
</organism>